<dbReference type="InterPro" id="IPR028051">
    <property type="entry name" value="CheX-like_dom"/>
</dbReference>
<dbReference type="PANTHER" id="PTHR39452">
    <property type="entry name" value="CHEY-P PHOSPHATASE CHEX"/>
    <property type="match status" value="1"/>
</dbReference>
<dbReference type="InterPro" id="IPR038756">
    <property type="entry name" value="CheX-like"/>
</dbReference>
<dbReference type="SUPFAM" id="SSF103039">
    <property type="entry name" value="CheC-like"/>
    <property type="match status" value="1"/>
</dbReference>
<dbReference type="AlphaFoldDB" id="D6Z4U9"/>
<dbReference type="KEGG" id="dak:DaAHT2_1894"/>
<keyword evidence="1" id="KW-0145">Chemotaxis</keyword>
<dbReference type="RefSeq" id="WP_013164097.1">
    <property type="nucleotide sequence ID" value="NC_014216.1"/>
</dbReference>
<dbReference type="Proteomes" id="UP000001508">
    <property type="component" value="Chromosome"/>
</dbReference>
<feature type="domain" description="Chemotaxis phosphatase CheX-like" evidence="2">
    <location>
        <begin position="42"/>
        <end position="141"/>
    </location>
</feature>
<dbReference type="Pfam" id="PF13690">
    <property type="entry name" value="CheX"/>
    <property type="match status" value="1"/>
</dbReference>
<dbReference type="PANTHER" id="PTHR39452:SF1">
    <property type="entry name" value="CHEY-P PHOSPHATASE CHEX"/>
    <property type="match status" value="1"/>
</dbReference>
<reference evidence="4" key="1">
    <citation type="submission" date="2010-02" db="EMBL/GenBank/DDBJ databases">
        <title>Complete sequence of Desulfurivibrio alkaliphilus AHT2.</title>
        <authorList>
            <consortium name="US DOE Joint Genome Institute"/>
            <person name="Pitluck S."/>
            <person name="Chertkov O."/>
            <person name="Detter J.C."/>
            <person name="Han C."/>
            <person name="Tapia R."/>
            <person name="Larimer F."/>
            <person name="Land M."/>
            <person name="Hauser L."/>
            <person name="Kyrpides N."/>
            <person name="Mikhailova N."/>
            <person name="Sorokin D.Y."/>
            <person name="Muyzer G."/>
            <person name="Woyke T."/>
        </authorList>
    </citation>
    <scope>NUCLEOTIDE SEQUENCE [LARGE SCALE GENOMIC DNA]</scope>
    <source>
        <strain evidence="4">DSM 19089 / UNIQEM U267 / AHT2</strain>
    </source>
</reference>
<dbReference type="HOGENOM" id="CLU_116290_0_0_7"/>
<keyword evidence="4" id="KW-1185">Reference proteome</keyword>
<proteinExistence type="predicted"/>
<gene>
    <name evidence="3" type="ordered locus">DaAHT2_1894</name>
</gene>
<organism evidence="3 4">
    <name type="scientific">Desulfurivibrio alkaliphilus (strain DSM 19089 / UNIQEM U267 / AHT2)</name>
    <dbReference type="NCBI Taxonomy" id="589865"/>
    <lineage>
        <taxon>Bacteria</taxon>
        <taxon>Pseudomonadati</taxon>
        <taxon>Thermodesulfobacteriota</taxon>
        <taxon>Desulfobulbia</taxon>
        <taxon>Desulfobulbales</taxon>
        <taxon>Desulfobulbaceae</taxon>
        <taxon>Desulfurivibrio</taxon>
    </lineage>
</organism>
<dbReference type="STRING" id="589865.DaAHT2_1894"/>
<evidence type="ECO:0000313" key="4">
    <source>
        <dbReference type="Proteomes" id="UP000001508"/>
    </source>
</evidence>
<sequence length="159" mass="17017">MKAELINPFLKATKNVIETMAQTKVKAGTPHIKENRSAYGEVTGIIGMSSETISGSMIVSFTDQAILKIVANMLMEPPKSKIDDEVVDAVGEITNMICGGAKAELAKINHKFDLATPTMVVGKGVEISHYSSDPTVVIPFETDNGSFVVEANLSTKTQT</sequence>
<dbReference type="Gene3D" id="3.40.1550.10">
    <property type="entry name" value="CheC-like"/>
    <property type="match status" value="1"/>
</dbReference>
<protein>
    <submittedName>
        <fullName evidence="3">CheC domain protein</fullName>
    </submittedName>
</protein>
<dbReference type="eggNOG" id="COG1406">
    <property type="taxonomic scope" value="Bacteria"/>
</dbReference>
<accession>D6Z4U9</accession>
<evidence type="ECO:0000313" key="3">
    <source>
        <dbReference type="EMBL" id="ADH86574.1"/>
    </source>
</evidence>
<dbReference type="InterPro" id="IPR028976">
    <property type="entry name" value="CheC-like_sf"/>
</dbReference>
<dbReference type="InParanoid" id="D6Z4U9"/>
<dbReference type="CDD" id="cd17906">
    <property type="entry name" value="CheX"/>
    <property type="match status" value="1"/>
</dbReference>
<evidence type="ECO:0000256" key="1">
    <source>
        <dbReference type="ARBA" id="ARBA00022500"/>
    </source>
</evidence>
<name>D6Z4U9_DESAT</name>
<dbReference type="EMBL" id="CP001940">
    <property type="protein sequence ID" value="ADH86574.1"/>
    <property type="molecule type" value="Genomic_DNA"/>
</dbReference>
<evidence type="ECO:0000259" key="2">
    <source>
        <dbReference type="Pfam" id="PF13690"/>
    </source>
</evidence>
<dbReference type="GO" id="GO:0006935">
    <property type="term" value="P:chemotaxis"/>
    <property type="evidence" value="ECO:0007669"/>
    <property type="project" value="UniProtKB-KW"/>
</dbReference>